<evidence type="ECO:0000313" key="2">
    <source>
        <dbReference type="EMBL" id="KMZ61594.1"/>
    </source>
</evidence>
<protein>
    <submittedName>
        <fullName evidence="2">Uncharacterized protein</fullName>
    </submittedName>
</protein>
<feature type="region of interest" description="Disordered" evidence="1">
    <location>
        <begin position="151"/>
        <end position="190"/>
    </location>
</feature>
<evidence type="ECO:0000256" key="1">
    <source>
        <dbReference type="SAM" id="MobiDB-lite"/>
    </source>
</evidence>
<sequence length="190" mass="20915">MGWDQSYVTRGVMDLYKYAMLRNGKARSFTSISRLTSPSLEYVVDNDLTERYALRACHLVLPMSANDASQQPNPTESSTVTSGSNLRNRFDEATTANETPLARLEHRIATLLDLWETREDHYPPSDEPPSSRPNNTTIVNLAANVSTTRVGPTISTTVPTTTSIATPDKFDAAQPRTGPPHSATSDEMEV</sequence>
<comment type="caution">
    <text evidence="2">The sequence shown here is derived from an EMBL/GenBank/DDBJ whole genome shotgun (WGS) entry which is preliminary data.</text>
</comment>
<dbReference type="Proteomes" id="UP000036987">
    <property type="component" value="Unassembled WGS sequence"/>
</dbReference>
<accession>A0A0K9NXX0</accession>
<name>A0A0K9NXX0_ZOSMR</name>
<evidence type="ECO:0000313" key="3">
    <source>
        <dbReference type="Proteomes" id="UP000036987"/>
    </source>
</evidence>
<keyword evidence="3" id="KW-1185">Reference proteome</keyword>
<proteinExistence type="predicted"/>
<feature type="region of interest" description="Disordered" evidence="1">
    <location>
        <begin position="65"/>
        <end position="85"/>
    </location>
</feature>
<gene>
    <name evidence="2" type="ORF">ZOSMA_50G00080</name>
</gene>
<organism evidence="2 3">
    <name type="scientific">Zostera marina</name>
    <name type="common">Eelgrass</name>
    <dbReference type="NCBI Taxonomy" id="29655"/>
    <lineage>
        <taxon>Eukaryota</taxon>
        <taxon>Viridiplantae</taxon>
        <taxon>Streptophyta</taxon>
        <taxon>Embryophyta</taxon>
        <taxon>Tracheophyta</taxon>
        <taxon>Spermatophyta</taxon>
        <taxon>Magnoliopsida</taxon>
        <taxon>Liliopsida</taxon>
        <taxon>Zosteraceae</taxon>
        <taxon>Zostera</taxon>
    </lineage>
</organism>
<dbReference type="EMBL" id="LFYR01001452">
    <property type="protein sequence ID" value="KMZ61594.1"/>
    <property type="molecule type" value="Genomic_DNA"/>
</dbReference>
<dbReference type="AlphaFoldDB" id="A0A0K9NXX0"/>
<feature type="compositionally biased region" description="Low complexity" evidence="1">
    <location>
        <begin position="152"/>
        <end position="167"/>
    </location>
</feature>
<reference evidence="3" key="1">
    <citation type="journal article" date="2016" name="Nature">
        <title>The genome of the seagrass Zostera marina reveals angiosperm adaptation to the sea.</title>
        <authorList>
            <person name="Olsen J.L."/>
            <person name="Rouze P."/>
            <person name="Verhelst B."/>
            <person name="Lin Y.-C."/>
            <person name="Bayer T."/>
            <person name="Collen J."/>
            <person name="Dattolo E."/>
            <person name="De Paoli E."/>
            <person name="Dittami S."/>
            <person name="Maumus F."/>
            <person name="Michel G."/>
            <person name="Kersting A."/>
            <person name="Lauritano C."/>
            <person name="Lohaus R."/>
            <person name="Toepel M."/>
            <person name="Tonon T."/>
            <person name="Vanneste K."/>
            <person name="Amirebrahimi M."/>
            <person name="Brakel J."/>
            <person name="Bostroem C."/>
            <person name="Chovatia M."/>
            <person name="Grimwood J."/>
            <person name="Jenkins J.W."/>
            <person name="Jueterbock A."/>
            <person name="Mraz A."/>
            <person name="Stam W.T."/>
            <person name="Tice H."/>
            <person name="Bornberg-Bauer E."/>
            <person name="Green P.J."/>
            <person name="Pearson G.A."/>
            <person name="Procaccini G."/>
            <person name="Duarte C.M."/>
            <person name="Schmutz J."/>
            <person name="Reusch T.B.H."/>
            <person name="Van de Peer Y."/>
        </authorList>
    </citation>
    <scope>NUCLEOTIDE SEQUENCE [LARGE SCALE GENOMIC DNA]</scope>
    <source>
        <strain evidence="3">cv. Finnish</strain>
    </source>
</reference>
<feature type="compositionally biased region" description="Polar residues" evidence="1">
    <location>
        <begin position="66"/>
        <end position="85"/>
    </location>
</feature>